<dbReference type="EMBL" id="BLXT01003828">
    <property type="protein sequence ID" value="GFO06914.1"/>
    <property type="molecule type" value="Genomic_DNA"/>
</dbReference>
<dbReference type="AlphaFoldDB" id="A0AAV4AL16"/>
<dbReference type="Proteomes" id="UP000735302">
    <property type="component" value="Unassembled WGS sequence"/>
</dbReference>
<dbReference type="PANTHER" id="PTHR11412">
    <property type="entry name" value="MACROGLOBULIN / COMPLEMENT"/>
    <property type="match status" value="1"/>
</dbReference>
<dbReference type="Gene3D" id="3.60.10.10">
    <property type="entry name" value="Endonuclease/exonuclease/phosphatase"/>
    <property type="match status" value="1"/>
</dbReference>
<dbReference type="SUPFAM" id="SSF56219">
    <property type="entry name" value="DNase I-like"/>
    <property type="match status" value="1"/>
</dbReference>
<feature type="region of interest" description="Disordered" evidence="1">
    <location>
        <begin position="251"/>
        <end position="273"/>
    </location>
</feature>
<gene>
    <name evidence="4" type="ORF">PoB_003341900</name>
</gene>
<accession>A0AAV4AL16</accession>
<dbReference type="InterPro" id="IPR036691">
    <property type="entry name" value="Endo/exonu/phosph_ase_sf"/>
</dbReference>
<feature type="domain" description="Alpha-2-macroglobulin bait region" evidence="2">
    <location>
        <begin position="299"/>
        <end position="345"/>
    </location>
</feature>
<organism evidence="4 5">
    <name type="scientific">Plakobranchus ocellatus</name>
    <dbReference type="NCBI Taxonomy" id="259542"/>
    <lineage>
        <taxon>Eukaryota</taxon>
        <taxon>Metazoa</taxon>
        <taxon>Spiralia</taxon>
        <taxon>Lophotrochozoa</taxon>
        <taxon>Mollusca</taxon>
        <taxon>Gastropoda</taxon>
        <taxon>Heterobranchia</taxon>
        <taxon>Euthyneura</taxon>
        <taxon>Panpulmonata</taxon>
        <taxon>Sacoglossa</taxon>
        <taxon>Placobranchoidea</taxon>
        <taxon>Plakobranchidae</taxon>
        <taxon>Plakobranchus</taxon>
    </lineage>
</organism>
<comment type="caution">
    <text evidence="4">The sequence shown here is derived from an EMBL/GenBank/DDBJ whole genome shotgun (WGS) entry which is preliminary data.</text>
</comment>
<dbReference type="InterPro" id="IPR040839">
    <property type="entry name" value="MG4"/>
</dbReference>
<evidence type="ECO:0000313" key="4">
    <source>
        <dbReference type="EMBL" id="GFO06914.1"/>
    </source>
</evidence>
<feature type="domain" description="Macroglobulin" evidence="3">
    <location>
        <begin position="40"/>
        <end position="119"/>
    </location>
</feature>
<dbReference type="Gene3D" id="2.60.40.10">
    <property type="entry name" value="Immunoglobulins"/>
    <property type="match status" value="1"/>
</dbReference>
<name>A0AAV4AL16_9GAST</name>
<evidence type="ECO:0000256" key="1">
    <source>
        <dbReference type="SAM" id="MobiDB-lite"/>
    </source>
</evidence>
<evidence type="ECO:0000313" key="5">
    <source>
        <dbReference type="Proteomes" id="UP000735302"/>
    </source>
</evidence>
<keyword evidence="5" id="KW-1185">Reference proteome</keyword>
<evidence type="ECO:0000259" key="2">
    <source>
        <dbReference type="Pfam" id="PF07703"/>
    </source>
</evidence>
<dbReference type="InterPro" id="IPR050473">
    <property type="entry name" value="A2M/Complement_sys"/>
</dbReference>
<protein>
    <submittedName>
        <fullName evidence="4">Craniofacial development protein 2-like protein</fullName>
    </submittedName>
</protein>
<dbReference type="PANTHER" id="PTHR11412:SF171">
    <property type="entry name" value="PREGNANCY ZONE PROTEIN-LIKE PROTEIN"/>
    <property type="match status" value="1"/>
</dbReference>
<dbReference type="InterPro" id="IPR011625">
    <property type="entry name" value="A2M_N_BRD"/>
</dbReference>
<dbReference type="Gene3D" id="2.60.40.1930">
    <property type="match status" value="1"/>
</dbReference>
<reference evidence="4 5" key="1">
    <citation type="journal article" date="2021" name="Elife">
        <title>Chloroplast acquisition without the gene transfer in kleptoplastic sea slugs, Plakobranchus ocellatus.</title>
        <authorList>
            <person name="Maeda T."/>
            <person name="Takahashi S."/>
            <person name="Yoshida T."/>
            <person name="Shimamura S."/>
            <person name="Takaki Y."/>
            <person name="Nagai Y."/>
            <person name="Toyoda A."/>
            <person name="Suzuki Y."/>
            <person name="Arimoto A."/>
            <person name="Ishii H."/>
            <person name="Satoh N."/>
            <person name="Nishiyama T."/>
            <person name="Hasebe M."/>
            <person name="Maruyama T."/>
            <person name="Minagawa J."/>
            <person name="Obokata J."/>
            <person name="Shigenobu S."/>
        </authorList>
    </citation>
    <scope>NUCLEOTIDE SEQUENCE [LARGE SCALE GENOMIC DNA]</scope>
</reference>
<sequence length="467" mass="52720">MLEIRAKVTESRAGVSLSQTHRGPEKSQEPLKILLDDYSNGFFKPGLVYYGKVKVTKLDGIPASGETIEVTAISINSSLHFSRNFTTGESGEIEFALCGGLAAVTSMKISAQSPRFKIPDSATEDVSTNFKISISMNPKWLWKHMGVHKSSKSNVRYVRQWFSPSFSYIHLSKNDWPFKCGQTYNIPVHYTGTAKSKVQFNHQVIARGQVMKVRQIEPEANGLPGVKIGSSWPDLCLEKENALTDRVTRDESITDADMSEDGQFSKTEDEEIQKRDLSGPLVEPLVRSPNVSDMVFKDEILLEIEPVMSPKFTLLLYHVMEDGEVMAGSMLYDVEPCFDNQLTTSDSEDVEVEKFYEEIEKAEGYLKSQDTIIVMGDFNAKVGDERVEDVVGSSGIRNVNERGSRLIAWCQVNDFTITNTWYQNHPRRQWTWKSPGDRSRNKIDYILIQKKIPKRCQNIEVTGGSQL</sequence>
<proteinExistence type="predicted"/>
<dbReference type="Pfam" id="PF17789">
    <property type="entry name" value="MG4"/>
    <property type="match status" value="1"/>
</dbReference>
<dbReference type="Pfam" id="PF07703">
    <property type="entry name" value="A2M_BRD"/>
    <property type="match status" value="1"/>
</dbReference>
<dbReference type="InterPro" id="IPR013783">
    <property type="entry name" value="Ig-like_fold"/>
</dbReference>
<evidence type="ECO:0000259" key="3">
    <source>
        <dbReference type="Pfam" id="PF17789"/>
    </source>
</evidence>